<dbReference type="Gene3D" id="3.10.129.110">
    <property type="entry name" value="Polyketide synthase dehydratase"/>
    <property type="match status" value="1"/>
</dbReference>
<dbReference type="Pfam" id="PF00550">
    <property type="entry name" value="PP-binding"/>
    <property type="match status" value="2"/>
</dbReference>
<feature type="domain" description="Ketosynthase family 3 (KS3)" evidence="12">
    <location>
        <begin position="1"/>
        <end position="410"/>
    </location>
</feature>
<reference evidence="14 15" key="1">
    <citation type="submission" date="2019-10" db="EMBL/GenBank/DDBJ databases">
        <title>Nocardia macrotermitis sp. nov. and Nocardia aurantia sp. nov., isolated from the gut of fungus growing-termite Macrotermes natalensis.</title>
        <authorList>
            <person name="Benndorf R."/>
            <person name="Schwitalla J."/>
            <person name="Martin K."/>
            <person name="De Beer W."/>
            <person name="Kaster A.-K."/>
            <person name="Vollmers J."/>
            <person name="Poulsen M."/>
            <person name="Beemelmanns C."/>
        </authorList>
    </citation>
    <scope>NUCLEOTIDE SEQUENCE [LARGE SCALE GENOMIC DNA]</scope>
    <source>
        <strain evidence="14 15">RB20</strain>
    </source>
</reference>
<keyword evidence="2" id="KW-0596">Phosphopantetheine</keyword>
<dbReference type="Pfam" id="PF22953">
    <property type="entry name" value="SpnB_Rossmann"/>
    <property type="match status" value="1"/>
</dbReference>
<evidence type="ECO:0000256" key="9">
    <source>
        <dbReference type="PROSITE-ProRule" id="PRU01363"/>
    </source>
</evidence>
<dbReference type="GO" id="GO:0006633">
    <property type="term" value="P:fatty acid biosynthetic process"/>
    <property type="evidence" value="ECO:0007669"/>
    <property type="project" value="InterPro"/>
</dbReference>
<dbReference type="SUPFAM" id="SSF52151">
    <property type="entry name" value="FabD/lysophospholipase-like"/>
    <property type="match status" value="2"/>
</dbReference>
<dbReference type="InterPro" id="IPR016035">
    <property type="entry name" value="Acyl_Trfase/lysoPLipase"/>
</dbReference>
<feature type="region of interest" description="C-terminal hotdog fold" evidence="9">
    <location>
        <begin position="2261"/>
        <end position="2395"/>
    </location>
</feature>
<dbReference type="Pfam" id="PF00109">
    <property type="entry name" value="ketoacyl-synt"/>
    <property type="match status" value="2"/>
</dbReference>
<dbReference type="EMBL" id="WEGK01000006">
    <property type="protein sequence ID" value="MQY20222.1"/>
    <property type="molecule type" value="Genomic_DNA"/>
</dbReference>
<keyword evidence="8" id="KW-0012">Acyltransferase</keyword>
<feature type="domain" description="Carrier" evidence="11">
    <location>
        <begin position="3213"/>
        <end position="3288"/>
    </location>
</feature>
<dbReference type="GO" id="GO:0004312">
    <property type="term" value="F:fatty acid synthase activity"/>
    <property type="evidence" value="ECO:0007669"/>
    <property type="project" value="TreeGrafter"/>
</dbReference>
<dbReference type="Gene3D" id="3.40.50.720">
    <property type="entry name" value="NAD(P)-binding Rossmann-like Domain"/>
    <property type="match status" value="1"/>
</dbReference>
<name>A0A7K0D4G9_9NOCA</name>
<dbReference type="InterPro" id="IPR013154">
    <property type="entry name" value="ADH-like_N"/>
</dbReference>
<dbReference type="InterPro" id="IPR036291">
    <property type="entry name" value="NAD(P)-bd_dom_sf"/>
</dbReference>
<dbReference type="Gene3D" id="3.90.180.10">
    <property type="entry name" value="Medium-chain alcohol dehydrogenases, catalytic domain"/>
    <property type="match status" value="1"/>
</dbReference>
<evidence type="ECO:0000259" key="13">
    <source>
        <dbReference type="PROSITE" id="PS52019"/>
    </source>
</evidence>
<proteinExistence type="predicted"/>
<dbReference type="PROSITE" id="PS52019">
    <property type="entry name" value="PKS_MFAS_DH"/>
    <property type="match status" value="1"/>
</dbReference>
<evidence type="ECO:0000313" key="15">
    <source>
        <dbReference type="Proteomes" id="UP000438448"/>
    </source>
</evidence>
<dbReference type="Gene3D" id="1.10.1200.10">
    <property type="entry name" value="ACP-like"/>
    <property type="match status" value="2"/>
</dbReference>
<dbReference type="InterPro" id="IPR014030">
    <property type="entry name" value="Ketoacyl_synth_N"/>
</dbReference>
<dbReference type="InterPro" id="IPR020806">
    <property type="entry name" value="PKS_PP-bd"/>
</dbReference>
<dbReference type="PROSITE" id="PS52004">
    <property type="entry name" value="KS3_2"/>
    <property type="match status" value="2"/>
</dbReference>
<dbReference type="SUPFAM" id="SSF50129">
    <property type="entry name" value="GroES-like"/>
    <property type="match status" value="1"/>
</dbReference>
<dbReference type="SUPFAM" id="SSF53901">
    <property type="entry name" value="Thiolase-like"/>
    <property type="match status" value="2"/>
</dbReference>
<evidence type="ECO:0000313" key="14">
    <source>
        <dbReference type="EMBL" id="MQY20222.1"/>
    </source>
</evidence>
<evidence type="ECO:0000256" key="10">
    <source>
        <dbReference type="SAM" id="MobiDB-lite"/>
    </source>
</evidence>
<dbReference type="GO" id="GO:0031177">
    <property type="term" value="F:phosphopantetheine binding"/>
    <property type="evidence" value="ECO:0007669"/>
    <property type="project" value="InterPro"/>
</dbReference>
<dbReference type="PANTHER" id="PTHR43775:SF51">
    <property type="entry name" value="INACTIVE PHENOLPHTHIOCEROL SYNTHESIS POLYKETIDE SYNTHASE TYPE I PKS1-RELATED"/>
    <property type="match status" value="1"/>
</dbReference>
<dbReference type="FunFam" id="3.40.366.10:FF:000002">
    <property type="entry name" value="Probable polyketide synthase 2"/>
    <property type="match status" value="2"/>
</dbReference>
<dbReference type="InterPro" id="IPR016039">
    <property type="entry name" value="Thiolase-like"/>
</dbReference>
<dbReference type="FunFam" id="1.10.1200.10:FF:000007">
    <property type="entry name" value="Probable polyketide synthase pks17"/>
    <property type="match status" value="2"/>
</dbReference>
<evidence type="ECO:0000256" key="1">
    <source>
        <dbReference type="ARBA" id="ARBA00005189"/>
    </source>
</evidence>
<comment type="pathway">
    <text evidence="1">Lipid metabolism.</text>
</comment>
<dbReference type="CDD" id="cd08956">
    <property type="entry name" value="KR_3_FAS_SDR_x"/>
    <property type="match status" value="1"/>
</dbReference>
<dbReference type="Gene3D" id="3.40.366.10">
    <property type="entry name" value="Malonyl-Coenzyme A Acyl Carrier Protein, domain 2"/>
    <property type="match status" value="2"/>
</dbReference>
<dbReference type="Pfam" id="PF22621">
    <property type="entry name" value="CurL-like_PKS_C"/>
    <property type="match status" value="2"/>
</dbReference>
<dbReference type="InterPro" id="IPR049552">
    <property type="entry name" value="PKS_DH_N"/>
</dbReference>
<dbReference type="Gene3D" id="3.30.70.3290">
    <property type="match status" value="2"/>
</dbReference>
<dbReference type="InterPro" id="IPR050091">
    <property type="entry name" value="PKS_NRPS_Biosynth_Enz"/>
</dbReference>
<dbReference type="PROSITE" id="PS00012">
    <property type="entry name" value="PHOSPHOPANTETHEINE"/>
    <property type="match status" value="2"/>
</dbReference>
<feature type="domain" description="PKS/mFAS DH" evidence="13">
    <location>
        <begin position="2126"/>
        <end position="2395"/>
    </location>
</feature>
<evidence type="ECO:0000256" key="5">
    <source>
        <dbReference type="ARBA" id="ARBA00022832"/>
    </source>
</evidence>
<feature type="compositionally biased region" description="Low complexity" evidence="10">
    <location>
        <begin position="1447"/>
        <end position="1457"/>
    </location>
</feature>
<dbReference type="InterPro" id="IPR055123">
    <property type="entry name" value="SpnB-like_Rossmann"/>
</dbReference>
<dbReference type="SMART" id="SM01294">
    <property type="entry name" value="PKS_PP_betabranch"/>
    <property type="match status" value="2"/>
</dbReference>
<feature type="region of interest" description="Disordered" evidence="10">
    <location>
        <begin position="1420"/>
        <end position="1476"/>
    </location>
</feature>
<feature type="active site" description="Proton acceptor; for dehydratase activity" evidence="9">
    <location>
        <position position="2158"/>
    </location>
</feature>
<evidence type="ECO:0000256" key="6">
    <source>
        <dbReference type="ARBA" id="ARBA00023098"/>
    </source>
</evidence>
<dbReference type="SMART" id="SM00822">
    <property type="entry name" value="PKS_KR"/>
    <property type="match status" value="1"/>
</dbReference>
<evidence type="ECO:0000256" key="2">
    <source>
        <dbReference type="ARBA" id="ARBA00022450"/>
    </source>
</evidence>
<keyword evidence="3" id="KW-0597">Phosphoprotein</keyword>
<feature type="active site" description="Proton donor; for dehydratase activity" evidence="9">
    <location>
        <position position="2320"/>
    </location>
</feature>
<dbReference type="InterPro" id="IPR018201">
    <property type="entry name" value="Ketoacyl_synth_AS"/>
</dbReference>
<dbReference type="InterPro" id="IPR057326">
    <property type="entry name" value="KR_dom"/>
</dbReference>
<evidence type="ECO:0000256" key="7">
    <source>
        <dbReference type="ARBA" id="ARBA00023268"/>
    </source>
</evidence>
<dbReference type="CDD" id="cd00833">
    <property type="entry name" value="PKS"/>
    <property type="match status" value="2"/>
</dbReference>
<dbReference type="Pfam" id="PF08659">
    <property type="entry name" value="KR"/>
    <property type="match status" value="1"/>
</dbReference>
<dbReference type="InterPro" id="IPR016036">
    <property type="entry name" value="Malonyl_transacylase_ACP-bd"/>
</dbReference>
<dbReference type="Pfam" id="PF16197">
    <property type="entry name" value="KAsynt_C_assoc"/>
    <property type="match status" value="1"/>
</dbReference>
<dbReference type="Pfam" id="PF21089">
    <property type="entry name" value="PKS_DH_N"/>
    <property type="match status" value="1"/>
</dbReference>
<feature type="domain" description="Carrier" evidence="11">
    <location>
        <begin position="903"/>
        <end position="978"/>
    </location>
</feature>
<dbReference type="SMART" id="SM00823">
    <property type="entry name" value="PKS_PP"/>
    <property type="match status" value="2"/>
</dbReference>
<feature type="domain" description="Ketosynthase family 3 (KS3)" evidence="12">
    <location>
        <begin position="995"/>
        <end position="1419"/>
    </location>
</feature>
<dbReference type="InterPro" id="IPR011032">
    <property type="entry name" value="GroES-like_sf"/>
</dbReference>
<dbReference type="Gene3D" id="3.40.47.10">
    <property type="match status" value="2"/>
</dbReference>
<keyword evidence="7" id="KW-0511">Multifunctional enzyme</keyword>
<dbReference type="GO" id="GO:0004315">
    <property type="term" value="F:3-oxoacyl-[acyl-carrier-protein] synthase activity"/>
    <property type="evidence" value="ECO:0007669"/>
    <property type="project" value="InterPro"/>
</dbReference>
<dbReference type="InterPro" id="IPR001227">
    <property type="entry name" value="Ac_transferase_dom_sf"/>
</dbReference>
<dbReference type="FunFam" id="3.40.50.720:FF:000209">
    <property type="entry name" value="Polyketide synthase Pks12"/>
    <property type="match status" value="1"/>
</dbReference>
<dbReference type="SMART" id="SM00827">
    <property type="entry name" value="PKS_AT"/>
    <property type="match status" value="2"/>
</dbReference>
<comment type="caution">
    <text evidence="14">The sequence shown here is derived from an EMBL/GenBank/DDBJ whole genome shotgun (WGS) entry which is preliminary data.</text>
</comment>
<dbReference type="SUPFAM" id="SSF51735">
    <property type="entry name" value="NAD(P)-binding Rossmann-fold domains"/>
    <property type="match status" value="3"/>
</dbReference>
<gene>
    <name evidence="14" type="ORF">NRB20_33210</name>
</gene>
<dbReference type="Pfam" id="PF08240">
    <property type="entry name" value="ADH_N"/>
    <property type="match status" value="1"/>
</dbReference>
<dbReference type="SUPFAM" id="SSF47336">
    <property type="entry name" value="ACP-like"/>
    <property type="match status" value="2"/>
</dbReference>
<dbReference type="SMART" id="SM00825">
    <property type="entry name" value="PKS_KS"/>
    <property type="match status" value="2"/>
</dbReference>
<dbReference type="Pfam" id="PF00698">
    <property type="entry name" value="Acyl_transf_1"/>
    <property type="match status" value="2"/>
</dbReference>
<dbReference type="InterPro" id="IPR020843">
    <property type="entry name" value="ER"/>
</dbReference>
<feature type="region of interest" description="N-terminal hotdog fold" evidence="9">
    <location>
        <begin position="2126"/>
        <end position="2248"/>
    </location>
</feature>
<dbReference type="CDD" id="cd05195">
    <property type="entry name" value="enoyl_red"/>
    <property type="match status" value="1"/>
</dbReference>
<protein>
    <submittedName>
        <fullName evidence="14">Uncharacterized protein</fullName>
    </submittedName>
</protein>
<dbReference type="PROSITE" id="PS00606">
    <property type="entry name" value="KS3_1"/>
    <property type="match status" value="1"/>
</dbReference>
<dbReference type="InterPro" id="IPR014043">
    <property type="entry name" value="Acyl_transferase_dom"/>
</dbReference>
<organism evidence="14 15">
    <name type="scientific">Nocardia macrotermitis</name>
    <dbReference type="NCBI Taxonomy" id="2585198"/>
    <lineage>
        <taxon>Bacteria</taxon>
        <taxon>Bacillati</taxon>
        <taxon>Actinomycetota</taxon>
        <taxon>Actinomycetes</taxon>
        <taxon>Mycobacteriales</taxon>
        <taxon>Nocardiaceae</taxon>
        <taxon>Nocardia</taxon>
    </lineage>
</organism>
<accession>A0A7K0D4G9</accession>
<dbReference type="SMART" id="SM00826">
    <property type="entry name" value="PKS_DH"/>
    <property type="match status" value="1"/>
</dbReference>
<feature type="region of interest" description="Disordered" evidence="10">
    <location>
        <begin position="859"/>
        <end position="879"/>
    </location>
</feature>
<dbReference type="Gene3D" id="3.40.50.11460">
    <property type="match status" value="1"/>
</dbReference>
<dbReference type="InterPro" id="IPR020841">
    <property type="entry name" value="PKS_Beta-ketoAc_synthase_dom"/>
</dbReference>
<dbReference type="InterPro" id="IPR014031">
    <property type="entry name" value="Ketoacyl_synth_C"/>
</dbReference>
<dbReference type="InterPro" id="IPR036736">
    <property type="entry name" value="ACP-like_sf"/>
</dbReference>
<keyword evidence="15" id="KW-1185">Reference proteome</keyword>
<feature type="compositionally biased region" description="Polar residues" evidence="10">
    <location>
        <begin position="1421"/>
        <end position="1433"/>
    </location>
</feature>
<dbReference type="GO" id="GO:0016491">
    <property type="term" value="F:oxidoreductase activity"/>
    <property type="evidence" value="ECO:0007669"/>
    <property type="project" value="InterPro"/>
</dbReference>
<dbReference type="FunFam" id="3.90.180.10:FF:000032">
    <property type="entry name" value="Probable polyketide synthase pks1"/>
    <property type="match status" value="1"/>
</dbReference>
<dbReference type="InterPro" id="IPR020807">
    <property type="entry name" value="PKS_DH"/>
</dbReference>
<dbReference type="Pfam" id="PF14765">
    <property type="entry name" value="PS-DH"/>
    <property type="match status" value="1"/>
</dbReference>
<dbReference type="InterPro" id="IPR009081">
    <property type="entry name" value="PP-bd_ACP"/>
</dbReference>
<dbReference type="InterPro" id="IPR042104">
    <property type="entry name" value="PKS_dehydratase_sf"/>
</dbReference>
<dbReference type="FunFam" id="3.40.47.10:FF:000019">
    <property type="entry name" value="Polyketide synthase type I"/>
    <property type="match status" value="1"/>
</dbReference>
<keyword evidence="4" id="KW-0808">Transferase</keyword>
<evidence type="ECO:0000259" key="12">
    <source>
        <dbReference type="PROSITE" id="PS52004"/>
    </source>
</evidence>
<dbReference type="InterPro" id="IPR032821">
    <property type="entry name" value="PKS_assoc"/>
</dbReference>
<dbReference type="Pfam" id="PF02801">
    <property type="entry name" value="Ketoacyl-synt_C"/>
    <property type="match status" value="2"/>
</dbReference>
<evidence type="ECO:0000256" key="4">
    <source>
        <dbReference type="ARBA" id="ARBA00022679"/>
    </source>
</evidence>
<dbReference type="Proteomes" id="UP000438448">
    <property type="component" value="Unassembled WGS sequence"/>
</dbReference>
<keyword evidence="5" id="KW-0276">Fatty acid metabolism</keyword>
<dbReference type="FunFam" id="3.40.50.720:FF:000381">
    <property type="entry name" value="Probable polyketide synthase pks17"/>
    <property type="match status" value="1"/>
</dbReference>
<dbReference type="PANTHER" id="PTHR43775">
    <property type="entry name" value="FATTY ACID SYNTHASE"/>
    <property type="match status" value="1"/>
</dbReference>
<dbReference type="InterPro" id="IPR013968">
    <property type="entry name" value="PKS_KR"/>
</dbReference>
<evidence type="ECO:0000256" key="3">
    <source>
        <dbReference type="ARBA" id="ARBA00022553"/>
    </source>
</evidence>
<dbReference type="InterPro" id="IPR006162">
    <property type="entry name" value="Ppantetheine_attach_site"/>
</dbReference>
<evidence type="ECO:0000256" key="8">
    <source>
        <dbReference type="ARBA" id="ARBA00023315"/>
    </source>
</evidence>
<dbReference type="InterPro" id="IPR049551">
    <property type="entry name" value="PKS_DH_C"/>
</dbReference>
<sequence length="3366" mass="349873">MGAACRFPGAENLEEFWDLLNNAVEVATTTGVRRTSGEPGESARGLSGRFLPDVAEFDADFFGIPPREAASMDPRQRVVLELAWNLLENSGIDADVLAGAQVGVFVGAMGDDFAGLVRGGSSGFDRYTHTGISRGMIANRVSYFLRLRGPSLTVDCGQSSSLMAVHLACRSVASGESVSAIAGGVQLNLDTVAEEIEAQFGGLSAQGRCFTFDSRADGYVRGEGAGLVLLKRLADAVADGDEILAVVRGSAAGHGGEGQGGIAVPTVAGEVDVLRRAYRDAGIDPRDVHYVELHGTGTKVGDPVEAAAVGEVFGPRSSNDPLVVGSVKTNIGHLLGAAGIAGLLKVVLAIGNRRVPASLNYRETRADVDLDSLGVRVGGFSNDWPEGAARIAGVSSFGMGGANCHVVISSADECEGGGSSGGGVSVGMVPWVLSGKSAEALVGQAGRLLGFVRERPGLDVGDAGFSLAGRSVFGHRAVVVGGDRDELMRGLAEVVAGEAGRNVVVGRGGILGGTVFVFPGQGSQWVGMGVELLDSSPVFAEQMRACAATLSEFVEWSLFDVLRGVDGAPGLDRVDVVQPVLFSVMVSLAELWGSVGVRPDAVIGHSQGEIAAAYVAGALSLRDAVRVVALRSRLLVGLSGGGGMVSLACGVEQARELVDGWGDALSVAAVNGRSAVVVSGTPDTLGELLVHCEHREIRARRIDVDYASHSRQVEVIRDELIEVLAGLEPRSSEIAFFSTVTGRLCDTAGLDAEYWYRNIRGTVEFEAAVRAAGESGFRVFVESSPHPVLIAGIEDSVDGAVVVPSLGRGDGGIDRFLLSAAQAHVRGLAVDWRAMFAGARRIPLPNYAFQRRRFELPRSAESGGTTSSSVFEDDSIEPFEDTPKPVSALVLRLRGLPEDEQHAALSQVVRSQVAVVLGHDGPGDIAPETVFRDMGFDSLSAVELRHRLEAATGVALTSTLIFDYPTPTLLARHVREEIVGAQDRERHSPVRAVVDEPIAIVGLGCRFPGGVESPDDLWQLVFHGGDVISEFPVDRGWDVAGLFDPDPDAAGRSYTRSGGFLDDAAGFDAAFFGIGPREATAMDPQQRLLLEVSWEALEHSGIDPLTLRGTSTGVFTGLIEQGYGTQAAAAETEDYSGTGQTSSVASGRVAYVLGLEGPAVSVDTACSSSLVALHLAVQSLRLGECDLALAGGVTVMATPRIYTEFSRQRGLSVDGRCKAFAGAADGTGFAEGAGVLVVERLSDAHRLGHEILAVVRGSAINQDGASNGLTAPNGPSQQRVIRAALANAGLSAADVDAVEAHGTGTRLGDPIEAQALLATYGRARTADHPLWLGSVKSNIGHTQAAAGMAGVIKMVQALRHGRLPQTLHVDTPSPHVDWSAGTVTLLTEPRPWPDTGSTHRAGISSFGISGTNAHVILEQAPPQQNSRPTDTTGTATPDRDAPETDAPDAAPHARASRGTGGASSGVPPRGPVVGGANLERMVSNDGVPEHDSAVGAADFDPVMVDNAVVVEDTFSDDTVDGRVSASGEAVDAGVSARDSVVGRRVVGGGSVVDAAVGGGDVADYVAAVGDHALGGVVDDGGSAVGEAVDDGVSARDSVAGRRVVGAGSVVDAAVGGRDVADYVAAVGDHARGGVVDDGGSVGRVAVDRGVFERDAVARSVVGGGGLRGRLVVPWVLSGKSVEALAGQAGRLLEYVRERPGVGVADIGVSLAGRSGFEHRAVVVGGDRADLMRGLAELAEGEPGGNVAQGRAETAGKTVFVFPGQGSQWLGMGVELLDSSPVFAECMGACAATLSEFVEWSLFDVLRGVDGVPGLDRVDVVQPVLFSVMVSLAELWQAMGIYPDAVIGHSQGEIAAAYVAGALSLRDAICVVVLRSRLLVGLSGGGGMVSLACGVEQARELVGAWGEALSVAAVNGRSAVVVSGEPDALDELITHRDSDGIRARRIDVDYASHSGQVEAIRDGLSEALSDLEPRGSDIAFFSTVTGNVYDTAGLDAEYWYRNIRGTVEFEAAVRAADEQGYQVFVESSPHPVLIAGIEDLAGENGEDAGAVVIPTLGRGDGGLDRFLMSVAQAHVRGVRVDWSGTFAELCARRIPLPTYAFQRQRFWLSGSASAGDVSKFGVGQTGHALLGAVIEQPDTGGVVLTGQLSSAAQPWLADHAVSGVVVFPGAGFVELAVRAGDQVDCGVAEELIMRAPLVLPVEGAVQVQAVVGGESDAGQRTISVYSRRGANSGWTLHAEGVLSSLVEEANTSEPSTWPPLDAVAVDISDAYARLVARGYEYGPTFQGLRAMWRHGSDILAEIAVPPDTDVKDLGIHPILLDAALHAAVIAAETPEITLPFAWEGVSLHASGATAIRAHLTPAGADTVSLQLTDHAGLPVLSARSIAMRPVTPQQLRAAATAHFDLGTNNLYELVWSPAPEPIASTAPVSVLSWEIFERTRRATGIGGSGESVGVDGDGAASDVLGRNPASSAAVSGRSEGGVSGPDAVLLEVETPAVDVVAGVHRAVHRVLGVVKDFLAQSVSGTLVVVTRGAATLPGEDVGDLAGAAVWGLVRSAQTENSGRIILVDSDSEIDAARVLAIGEPQVLVRNGIAHIARLAGARIDEALIPPEGRAWRLGIAEKGTLEDLALEEYPAGNAPLEPGQVRVAVQVAGVNFRDVLIALGMYPAQDAVLGSEGAGVITEIGSAVEGFEVGDRVMGVLIGAGPCVVADHRMVVKIPAGWSFAEAAGVPVAFLTAYHALADLGEVRAGESLLVHAATGGVGMAAVQLARLWGMEVFATASPGKWNTLRQMGFDEDHIANSRSLEFEGKFLTGTGGRGVDVVLDSLAGEFVDASLRLLPRGGRFLEMGKTDIRDAAAIAEQHPGVRYRAFDLLEVNPERIQQMLADLVGRFEAGELRPLPVTTWDIRRAPDAFRFLGQARHVGKLVLTMPGSFAAGTVLITGGTGMAGAVVARHLVAEHGARNLLLVSRRGAQADGANDLVAELTGAGAQVRVAACDVADRNALAQLLTEISGQAPLSAVVHAAGVLDDAVVESLTVEQVDRVLRAKVDGAWHLHELTRDMNLPAFVLFSSVAGTIGTPGQANYAAANAFLDGLAAQRRAQGSSAVSLAWGLWAQTSGMTGHLQDRDVARMGRGGLVAMSSREAVALFDNALRANHPCLIPARFDPTAMRSRTPLFAGLARGPARRSVDHIAEQPVSTLSRKLHGADEQEQHAILLHVVRSQASVVLGYTGPDDITPDAAFRDLGFDSLSAVELRNRLKAATGLALSSTLVFDYPTPTALARHIRDKFDLGPSRTKAANTVQDKEIQQLIASIPIDELRRAGVLDTLLRLAGTPDDENVPTPTEEDLVDMSLDDLLTVALGDQDDR</sequence>
<dbReference type="SMART" id="SM00829">
    <property type="entry name" value="PKS_ER"/>
    <property type="match status" value="1"/>
</dbReference>
<dbReference type="SUPFAM" id="SSF55048">
    <property type="entry name" value="Probable ACP-binding domain of malonyl-CoA ACP transacylase"/>
    <property type="match status" value="2"/>
</dbReference>
<evidence type="ECO:0000259" key="11">
    <source>
        <dbReference type="PROSITE" id="PS50075"/>
    </source>
</evidence>
<dbReference type="Pfam" id="PF13602">
    <property type="entry name" value="ADH_zinc_N_2"/>
    <property type="match status" value="1"/>
</dbReference>
<dbReference type="InterPro" id="IPR049900">
    <property type="entry name" value="PKS_mFAS_DH"/>
</dbReference>
<dbReference type="PROSITE" id="PS50075">
    <property type="entry name" value="CARRIER"/>
    <property type="match status" value="2"/>
</dbReference>
<keyword evidence="6" id="KW-0443">Lipid metabolism</keyword>